<protein>
    <submittedName>
        <fullName evidence="1">Unannotated protein</fullName>
    </submittedName>
</protein>
<dbReference type="EMBL" id="CAEZVS010000072">
    <property type="protein sequence ID" value="CAB4636625.1"/>
    <property type="molecule type" value="Genomic_DNA"/>
</dbReference>
<name>A0A6J6JJB0_9ZZZZ</name>
<reference evidence="1" key="1">
    <citation type="submission" date="2020-05" db="EMBL/GenBank/DDBJ databases">
        <authorList>
            <person name="Chiriac C."/>
            <person name="Salcher M."/>
            <person name="Ghai R."/>
            <person name="Kavagutti S V."/>
        </authorList>
    </citation>
    <scope>NUCLEOTIDE SEQUENCE</scope>
</reference>
<proteinExistence type="predicted"/>
<organism evidence="1">
    <name type="scientific">freshwater metagenome</name>
    <dbReference type="NCBI Taxonomy" id="449393"/>
    <lineage>
        <taxon>unclassified sequences</taxon>
        <taxon>metagenomes</taxon>
        <taxon>ecological metagenomes</taxon>
    </lineage>
</organism>
<accession>A0A6J6JJB0</accession>
<dbReference type="AlphaFoldDB" id="A0A6J6JJB0"/>
<sequence>MTPAEQPSSRTAKATIGVATSVSYKYARTPSAAKISAESLAKTSEFFLASNPITQLGSSKFAFRYLAIPTAA</sequence>
<evidence type="ECO:0000313" key="1">
    <source>
        <dbReference type="EMBL" id="CAB4636625.1"/>
    </source>
</evidence>
<gene>
    <name evidence="1" type="ORF">UFOPK2106_00585</name>
</gene>